<protein>
    <submittedName>
        <fullName evidence="1">Uncharacterized protein</fullName>
    </submittedName>
</protein>
<reference evidence="1 2" key="2">
    <citation type="journal article" date="2016" name="Int. J. Syst. Evol. Microbiol.">
        <title>Taxonomy of haemolytic and/or proteolytic strains of the genus Acinetobacter with the proposal of Acinetobacter courvalinii sp. nov. (genomic species 14 sensu Bouvet &amp; Jeanjean), Acinetobacter dispersus sp. nov. (genomic species 17), Acinetobacter modestus sp. nov., Acinetobacter proteolyticus sp. nov. and Acinetobacter vivianii sp. nov.</title>
        <authorList>
            <person name="Nemec A."/>
            <person name="Radolfova-Krizova L."/>
            <person name="Maixnerova M."/>
            <person name="Vrestiakova E."/>
            <person name="Jezek P."/>
            <person name="Sedo O."/>
        </authorList>
    </citation>
    <scope>NUCLEOTIDE SEQUENCE [LARGE SCALE GENOMIC DNA]</scope>
    <source>
        <strain evidence="1 2">NIPH 236</strain>
    </source>
</reference>
<organism evidence="1 2">
    <name type="scientific">Acinetobacter modestus</name>
    <dbReference type="NCBI Taxonomy" id="1776740"/>
    <lineage>
        <taxon>Bacteria</taxon>
        <taxon>Pseudomonadati</taxon>
        <taxon>Pseudomonadota</taxon>
        <taxon>Gammaproteobacteria</taxon>
        <taxon>Moraxellales</taxon>
        <taxon>Moraxellaceae</taxon>
        <taxon>Acinetobacter</taxon>
    </lineage>
</organism>
<keyword evidence="2" id="KW-1185">Reference proteome</keyword>
<dbReference type="Proteomes" id="UP000013190">
    <property type="component" value="Unassembled WGS sequence"/>
</dbReference>
<sequence>MKIIRVVFTHEFIMNEIENDYFYLVLDDIYF</sequence>
<dbReference type="EMBL" id="APOJ01000020">
    <property type="protein sequence ID" value="ENU27579.1"/>
    <property type="molecule type" value="Genomic_DNA"/>
</dbReference>
<gene>
    <name evidence="1" type="ORF">F992_01204</name>
</gene>
<evidence type="ECO:0000313" key="1">
    <source>
        <dbReference type="EMBL" id="ENU27579.1"/>
    </source>
</evidence>
<proteinExistence type="predicted"/>
<reference evidence="2" key="1">
    <citation type="submission" date="2013-02" db="EMBL/GenBank/DDBJ databases">
        <title>The Genome Sequence of Acinetobacter sp. NIPH 236.</title>
        <authorList>
            <consortium name="The Broad Institute Genome Sequencing Platform"/>
            <consortium name="The Broad Institute Genome Sequencing Center for Infectious Disease"/>
            <person name="Cerqueira G."/>
            <person name="Feldgarden M."/>
            <person name="Courvalin P."/>
            <person name="Perichon B."/>
            <person name="Grillot-Courvalin C."/>
            <person name="Clermont D."/>
            <person name="Rocha E."/>
            <person name="Yoon E.-J."/>
            <person name="Nemec A."/>
            <person name="Walker B."/>
            <person name="Young S.K."/>
            <person name="Zeng Q."/>
            <person name="Gargeya S."/>
            <person name="Fitzgerald M."/>
            <person name="Haas B."/>
            <person name="Abouelleil A."/>
            <person name="Alvarado L."/>
            <person name="Arachchi H.M."/>
            <person name="Berlin A.M."/>
            <person name="Chapman S.B."/>
            <person name="Dewar J."/>
            <person name="Goldberg J."/>
            <person name="Griggs A."/>
            <person name="Gujja S."/>
            <person name="Hansen M."/>
            <person name="Howarth C."/>
            <person name="Imamovic A."/>
            <person name="Larimer J."/>
            <person name="McCowan C."/>
            <person name="Murphy C."/>
            <person name="Neiman D."/>
            <person name="Pearson M."/>
            <person name="Priest M."/>
            <person name="Roberts A."/>
            <person name="Saif S."/>
            <person name="Shea T."/>
            <person name="Sisk P."/>
            <person name="Sykes S."/>
            <person name="Wortman J."/>
            <person name="Nusbaum C."/>
            <person name="Birren B."/>
        </authorList>
    </citation>
    <scope>NUCLEOTIDE SEQUENCE [LARGE SCALE GENOMIC DNA]</scope>
    <source>
        <strain evidence="2">NIPH 236</strain>
    </source>
</reference>
<name>A0ABP2TZD2_9GAMM</name>
<comment type="caution">
    <text evidence="1">The sequence shown here is derived from an EMBL/GenBank/DDBJ whole genome shotgun (WGS) entry which is preliminary data.</text>
</comment>
<evidence type="ECO:0000313" key="2">
    <source>
        <dbReference type="Proteomes" id="UP000013190"/>
    </source>
</evidence>
<accession>A0ABP2TZD2</accession>